<accession>A0A418VGZ8</accession>
<dbReference type="GO" id="GO:0006313">
    <property type="term" value="P:DNA transposition"/>
    <property type="evidence" value="ECO:0007669"/>
    <property type="project" value="InterPro"/>
</dbReference>
<dbReference type="AlphaFoldDB" id="A0A418VGZ8"/>
<organism evidence="1 2">
    <name type="scientific">Deinococcus cavernae</name>
    <dbReference type="NCBI Taxonomy" id="2320857"/>
    <lineage>
        <taxon>Bacteria</taxon>
        <taxon>Thermotogati</taxon>
        <taxon>Deinococcota</taxon>
        <taxon>Deinococci</taxon>
        <taxon>Deinococcales</taxon>
        <taxon>Deinococcaceae</taxon>
        <taxon>Deinococcus</taxon>
    </lineage>
</organism>
<dbReference type="SUPFAM" id="SSF48295">
    <property type="entry name" value="TrpR-like"/>
    <property type="match status" value="1"/>
</dbReference>
<dbReference type="PANTHER" id="PTHR33609">
    <property type="entry name" value="LOW CALCIUM RESPONSE LOCUS PROTEIN S"/>
    <property type="match status" value="1"/>
</dbReference>
<dbReference type="GO" id="GO:0043565">
    <property type="term" value="F:sequence-specific DNA binding"/>
    <property type="evidence" value="ECO:0007669"/>
    <property type="project" value="InterPro"/>
</dbReference>
<reference evidence="1 2" key="1">
    <citation type="submission" date="2018-09" db="EMBL/GenBank/DDBJ databases">
        <authorList>
            <person name="Zhu H."/>
        </authorList>
    </citation>
    <scope>NUCLEOTIDE SEQUENCE [LARGE SCALE GENOMIC DNA]</scope>
    <source>
        <strain evidence="1 2">K2S05-167</strain>
    </source>
</reference>
<dbReference type="Proteomes" id="UP000286287">
    <property type="component" value="Unassembled WGS sequence"/>
</dbReference>
<comment type="caution">
    <text evidence="1">The sequence shown here is derived from an EMBL/GenBank/DDBJ whole genome shotgun (WGS) entry which is preliminary data.</text>
</comment>
<evidence type="ECO:0008006" key="3">
    <source>
        <dbReference type="Google" id="ProtNLM"/>
    </source>
</evidence>
<dbReference type="InterPro" id="IPR002514">
    <property type="entry name" value="Transposase_8"/>
</dbReference>
<proteinExistence type="predicted"/>
<dbReference type="InterPro" id="IPR010921">
    <property type="entry name" value="Trp_repressor/repl_initiator"/>
</dbReference>
<dbReference type="PANTHER" id="PTHR33609:SF1">
    <property type="entry name" value="TRANSPOSASE"/>
    <property type="match status" value="1"/>
</dbReference>
<name>A0A418VGZ8_9DEIO</name>
<evidence type="ECO:0000313" key="1">
    <source>
        <dbReference type="EMBL" id="RJF75339.1"/>
    </source>
</evidence>
<dbReference type="GO" id="GO:0004803">
    <property type="term" value="F:transposase activity"/>
    <property type="evidence" value="ECO:0007669"/>
    <property type="project" value="InterPro"/>
</dbReference>
<keyword evidence="2" id="KW-1185">Reference proteome</keyword>
<dbReference type="EMBL" id="QYUJ01000006">
    <property type="protein sequence ID" value="RJF75339.1"/>
    <property type="molecule type" value="Genomic_DNA"/>
</dbReference>
<evidence type="ECO:0000313" key="2">
    <source>
        <dbReference type="Proteomes" id="UP000286287"/>
    </source>
</evidence>
<sequence>MPVAALVGTIKLSKLIERCTRLESEATPMKTRQFSEDQIVKLLQDAKKGEKSVEELCRDLGCSTASFYAWKKKYGDTSPDEARRLLGQNGLA</sequence>
<protein>
    <recommendedName>
        <fullName evidence="3">Transposase</fullName>
    </recommendedName>
</protein>
<dbReference type="InterPro" id="IPR052546">
    <property type="entry name" value="Transposase_8_domain"/>
</dbReference>
<gene>
    <name evidence="1" type="ORF">D3875_01860</name>
</gene>
<dbReference type="Pfam" id="PF01527">
    <property type="entry name" value="HTH_Tnp_1"/>
    <property type="match status" value="1"/>
</dbReference>